<dbReference type="Pfam" id="PF02518">
    <property type="entry name" value="HATPase_c"/>
    <property type="match status" value="1"/>
</dbReference>
<dbReference type="SUPFAM" id="SSF47384">
    <property type="entry name" value="Homodimeric domain of signal transducing histidine kinase"/>
    <property type="match status" value="1"/>
</dbReference>
<keyword evidence="10" id="KW-0902">Two-component regulatory system</keyword>
<dbReference type="Pfam" id="PF08448">
    <property type="entry name" value="PAS_4"/>
    <property type="match status" value="2"/>
</dbReference>
<keyword evidence="7" id="KW-0547">Nucleotide-binding</keyword>
<feature type="domain" description="PAC" evidence="17">
    <location>
        <begin position="232"/>
        <end position="284"/>
    </location>
</feature>
<keyword evidence="11" id="KW-0472">Membrane</keyword>
<dbReference type="InterPro" id="IPR004358">
    <property type="entry name" value="Sig_transdc_His_kin-like_C"/>
</dbReference>
<dbReference type="InterPro" id="IPR003018">
    <property type="entry name" value="GAF"/>
</dbReference>
<keyword evidence="9" id="KW-0067">ATP-binding</keyword>
<evidence type="ECO:0000256" key="4">
    <source>
        <dbReference type="ARBA" id="ARBA00012438"/>
    </source>
</evidence>
<dbReference type="CDD" id="cd17546">
    <property type="entry name" value="REC_hyHK_CKI1_RcsC-like"/>
    <property type="match status" value="1"/>
</dbReference>
<dbReference type="PANTHER" id="PTHR43047:SF72">
    <property type="entry name" value="OSMOSENSING HISTIDINE PROTEIN KINASE SLN1"/>
    <property type="match status" value="1"/>
</dbReference>
<dbReference type="PRINTS" id="PR00344">
    <property type="entry name" value="BCTRLSENSOR"/>
</dbReference>
<evidence type="ECO:0000256" key="6">
    <source>
        <dbReference type="ARBA" id="ARBA00022679"/>
    </source>
</evidence>
<dbReference type="GO" id="GO:0009927">
    <property type="term" value="F:histidine phosphotransfer kinase activity"/>
    <property type="evidence" value="ECO:0007669"/>
    <property type="project" value="TreeGrafter"/>
</dbReference>
<evidence type="ECO:0000259" key="17">
    <source>
        <dbReference type="PROSITE" id="PS50113"/>
    </source>
</evidence>
<evidence type="ECO:0000256" key="1">
    <source>
        <dbReference type="ARBA" id="ARBA00000085"/>
    </source>
</evidence>
<feature type="domain" description="PAS" evidence="16">
    <location>
        <begin position="770"/>
        <end position="811"/>
    </location>
</feature>
<keyword evidence="19" id="KW-1185">Reference proteome</keyword>
<dbReference type="SMART" id="SM00091">
    <property type="entry name" value="PAS"/>
    <property type="match status" value="9"/>
</dbReference>
<dbReference type="STRING" id="179408.Osc7112_4472"/>
<comment type="subcellular location">
    <subcellularLocation>
        <location evidence="2">Membrane</location>
    </subcellularLocation>
</comment>
<feature type="domain" description="Phytochrome chromophore attachment site" evidence="13">
    <location>
        <begin position="1463"/>
        <end position="1599"/>
    </location>
</feature>
<dbReference type="CDD" id="cd00156">
    <property type="entry name" value="REC"/>
    <property type="match status" value="1"/>
</dbReference>
<reference evidence="18 19" key="1">
    <citation type="submission" date="2012-05" db="EMBL/GenBank/DDBJ databases">
        <title>Finished chromosome of genome of Oscillatoria sp. PCC 7112.</title>
        <authorList>
            <consortium name="US DOE Joint Genome Institute"/>
            <person name="Gugger M."/>
            <person name="Coursin T."/>
            <person name="Rippka R."/>
            <person name="Tandeau De Marsac N."/>
            <person name="Huntemann M."/>
            <person name="Wei C.-L."/>
            <person name="Han J."/>
            <person name="Detter J.C."/>
            <person name="Han C."/>
            <person name="Tapia R."/>
            <person name="Davenport K."/>
            <person name="Daligault H."/>
            <person name="Erkkila T."/>
            <person name="Gu W."/>
            <person name="Munk A.C.C."/>
            <person name="Teshima H."/>
            <person name="Xu Y."/>
            <person name="Chain P."/>
            <person name="Chen A."/>
            <person name="Krypides N."/>
            <person name="Mavromatis K."/>
            <person name="Markowitz V."/>
            <person name="Szeto E."/>
            <person name="Ivanova N."/>
            <person name="Mikhailova N."/>
            <person name="Ovchinnikova G."/>
            <person name="Pagani I."/>
            <person name="Pati A."/>
            <person name="Goodwin L."/>
            <person name="Peters L."/>
            <person name="Pitluck S."/>
            <person name="Woyke T."/>
            <person name="Kerfeld C."/>
        </authorList>
    </citation>
    <scope>NUCLEOTIDE SEQUENCE [LARGE SCALE GENOMIC DNA]</scope>
    <source>
        <strain evidence="18 19">PCC 7112</strain>
    </source>
</reference>
<evidence type="ECO:0000256" key="2">
    <source>
        <dbReference type="ARBA" id="ARBA00004370"/>
    </source>
</evidence>
<keyword evidence="6" id="KW-0808">Transferase</keyword>
<feature type="domain" description="PAC" evidence="17">
    <location>
        <begin position="1271"/>
        <end position="1323"/>
    </location>
</feature>
<evidence type="ECO:0000313" key="19">
    <source>
        <dbReference type="Proteomes" id="UP000010478"/>
    </source>
</evidence>
<keyword evidence="8 18" id="KW-0418">Kinase</keyword>
<dbReference type="GO" id="GO:0000155">
    <property type="term" value="F:phosphorelay sensor kinase activity"/>
    <property type="evidence" value="ECO:0007669"/>
    <property type="project" value="InterPro"/>
</dbReference>
<dbReference type="CDD" id="cd16922">
    <property type="entry name" value="HATPase_EvgS-ArcB-TorS-like"/>
    <property type="match status" value="1"/>
</dbReference>
<dbReference type="InterPro" id="IPR001789">
    <property type="entry name" value="Sig_transdc_resp-reg_receiver"/>
</dbReference>
<organism evidence="18 19">
    <name type="scientific">Phormidium nigroviride PCC 7112</name>
    <dbReference type="NCBI Taxonomy" id="179408"/>
    <lineage>
        <taxon>Bacteria</taxon>
        <taxon>Bacillati</taxon>
        <taxon>Cyanobacteriota</taxon>
        <taxon>Cyanophyceae</taxon>
        <taxon>Oscillatoriophycideae</taxon>
        <taxon>Oscillatoriales</taxon>
        <taxon>Oscillatoriaceae</taxon>
        <taxon>Phormidium</taxon>
    </lineage>
</organism>
<dbReference type="InterPro" id="IPR035965">
    <property type="entry name" value="PAS-like_dom_sf"/>
</dbReference>
<dbReference type="SUPFAM" id="SSF55781">
    <property type="entry name" value="GAF domain-like"/>
    <property type="match status" value="2"/>
</dbReference>
<dbReference type="PROSITE" id="PS50112">
    <property type="entry name" value="PAS"/>
    <property type="match status" value="7"/>
</dbReference>
<dbReference type="eggNOG" id="COG0784">
    <property type="taxonomic scope" value="Bacteria"/>
</dbReference>
<dbReference type="Proteomes" id="UP000010478">
    <property type="component" value="Chromosome"/>
</dbReference>
<dbReference type="eggNOG" id="COG2203">
    <property type="taxonomic scope" value="Bacteria"/>
</dbReference>
<feature type="domain" description="PAS" evidence="16">
    <location>
        <begin position="553"/>
        <end position="602"/>
    </location>
</feature>
<dbReference type="InterPro" id="IPR016132">
    <property type="entry name" value="Phyto_chromo_attachment"/>
</dbReference>
<evidence type="ECO:0000256" key="5">
    <source>
        <dbReference type="ARBA" id="ARBA00022553"/>
    </source>
</evidence>
<dbReference type="EC" id="2.7.13.3" evidence="4"/>
<sequence>MISVLSPPAKRNGFKVLLVEDNQAEAELIEELLLETNVSRAEPQRLSVSCTDRLSKAQQLLVCEHFDVILLDLSLPDSQDLNTIVKIQEYSLNTPIVVLTARNDEELAVQSIQAGAQDYLVKRKIDSEVLIRSLRYAVERQHNQEALRKSEEKYRSVVENSLVGIAILAPPISPSAPEKYEWLEVNDALCDLLGYDRQDFLHENWERWSFPEDLQASLEQLNKILAGESEGYVLDQRWRRKDGNIVYTRVYLRCMRARDGAIDHLIKVVLDVSDSYRYEAQLKASEEFLNHTINSIPDPIFVKDEQHRWIVLNDAFCNLIGKRRSELIGKSGYDFLPPAQAAFFWEQDEQVLQRSLSQETEEIFTDGGKERIISTKKTVFNNADSRKMLVGTMRDVSEYKHQQIALQESEARFQVMTDNVPGMIYQYRLYVDGKTSFTYVSSGSWQIYNLKPEEIEENATLAFATVHPDDISDLQRSIATSAATQQAWQHQWRQVMGDRVKWLQGASKPEMQANGDIVWDGLVMDVTELKQTQQDRDRFFNLSLDLLCIAGFDGYFKRLNPAWSNVLGYSSDEILAKPLIELVHPEDLEITVAELEKLKKSYPVISLENRYLCQDGTYKWLSWTASPFAEEGLIYAVARDVTFSKQAEAELRKSEATNRALLNAIPDMIFRCRADGTFVDFKPAKNFENILPQKALIGKKAQDILPAAFAEKILSGHQQAIATGEIQVVEYQMPVNDELYDFEARIVFCTDDEIIAIVRDITNRKRFESKLHRQAAAMAAASEGIAIIDTDGLLIYCNAARLKIYGYDSLEEVLGKSWKVFYEGAELQRFEQEFVPVLVQEGSYMTEAVGCRRDGSKVPLDVSLTMLADGEIICVVRDISQRKQAEAALRESQRFIQQIAGASPNILYVCDLIEKKNIYGNASIYHILGYTVEEIQAMEPWMMSTLIHPEDSIKMPDYLQQVETGSEGDIFEIEYRIRHKDGSWRWMVSRDTVFAKTADGKLKQILGTATDITESKQAEDEIKLLLAATQAISQSADFYSALPDILRLLCNAIGWNFAEAWIPTANGTFLEHSETWYASDRDLDRFGRESKKIRFAAGVAVPGRIWSTRNVEWIEDISLAKNHLFARAQMAASVGLKGCFGVPIHANSEVLAVLVFCKRERSTMEPRIVELVKAVATQLGDHIQRKQAEEELRKSEERWQLVLKGNQDGIWDLNLQTNEAFRSARWQEIIGYTDGEIDSTNSAWIDRIHPDDRSRVQAAIQGYLDRQTPNYAAEYRLQCKDGSYKWVLARAQAVWDEAGNPLRMVGSMTDISDRKAAELALQQVTQAVESTSDAIAIADLKGRSIYHNQAFIQRYGYTVEELNDLGDMAALYVRHKNYKQIYKSLRQGRSWCGEVSLQTKSGEAVTALVRADSIQDINGNYIGLIAVITDITKRKESELILRQKLKREQLAVAMLERIRSSLNLEEILTKSVEEVRHFLQVDRTVIYQFNPDWSGFIAVESVAENCRPIVGMEIYDPCFGAAYVSLYQDGRIRAIEDVYNAGLADCHLALLTRLDVIANIVVPILQGENLWGLLIAHHCTGPRPWQQLEGECLKQLGVQLAIAIQQSMLFEQAQTEIADRKLAEAALQLAKEAAESANRAKSDFLANMSHELRTPLNGILGYIQLLKADKNFTADQQESLNNINQCGNHLLMLINDVLDLSKIEASKMDLSLTNVNFSSFVKSIIDLFQMRSAQKGIAFNYEQVSALPDGILADEKRLRQVLINLLSNAVKFTNSGSVTFKVGYAENFADNSPQTNCENSSLTAEIATQTLNLTANLDAPLLSLPPLGTTEAREVITAANTCDRPPTPKIRFQIEDTGIGIGQNKLEEIFLPFHQVGDHNNFVEGTGLGLSISQKLVKMMGSQIRVQSTSGKGSIFWVDLDLPAVAHCSELPSRPEKRRLVGFTGPQRKVLIVDDHEVNRAMLHRLLFHLGFEIAEATDGEDCLHKAQEFLPDIILMDLLMPVMNGWEATRRLRQLPELKDTVILALSANVYETTKQESILAGCDNFLTKPIQTNELLELLRLHLRLEWVYEERSQTKKRREPTAKASSEIAAADSRMVSPASESVLALLRLAAMGDIEAILEETAKLEHSDPTLVPFVHHLRQLAKGFQLKQIRDFLKQHLS</sequence>
<evidence type="ECO:0000256" key="7">
    <source>
        <dbReference type="ARBA" id="ARBA00022741"/>
    </source>
</evidence>
<feature type="domain" description="PAS" evidence="16">
    <location>
        <begin position="285"/>
        <end position="355"/>
    </location>
</feature>
<evidence type="ECO:0000256" key="12">
    <source>
        <dbReference type="PROSITE-ProRule" id="PRU00169"/>
    </source>
</evidence>
<evidence type="ECO:0000259" key="15">
    <source>
        <dbReference type="PROSITE" id="PS50110"/>
    </source>
</evidence>
<comment type="catalytic activity">
    <reaction evidence="1">
        <text>ATP + protein L-histidine = ADP + protein N-phospho-L-histidine.</text>
        <dbReference type="EC" id="2.7.13.3"/>
    </reaction>
</comment>
<dbReference type="InterPro" id="IPR005467">
    <property type="entry name" value="His_kinase_dom"/>
</dbReference>
<dbReference type="GO" id="GO:0005524">
    <property type="term" value="F:ATP binding"/>
    <property type="evidence" value="ECO:0007669"/>
    <property type="project" value="UniProtKB-KW"/>
</dbReference>
<accession>K9VNF8</accession>
<dbReference type="SMART" id="SM00086">
    <property type="entry name" value="PAC"/>
    <property type="match status" value="8"/>
</dbReference>
<dbReference type="PANTHER" id="PTHR43047">
    <property type="entry name" value="TWO-COMPONENT HISTIDINE PROTEIN KINASE"/>
    <property type="match status" value="1"/>
</dbReference>
<dbReference type="SMART" id="SM00448">
    <property type="entry name" value="REC"/>
    <property type="match status" value="2"/>
</dbReference>
<evidence type="ECO:0000256" key="11">
    <source>
        <dbReference type="ARBA" id="ARBA00023136"/>
    </source>
</evidence>
<dbReference type="SUPFAM" id="SSF55874">
    <property type="entry name" value="ATPase domain of HSP90 chaperone/DNA topoisomerase II/histidine kinase"/>
    <property type="match status" value="1"/>
</dbReference>
<feature type="domain" description="Histidine kinase" evidence="14">
    <location>
        <begin position="1647"/>
        <end position="1924"/>
    </location>
</feature>
<dbReference type="Pfam" id="PF00072">
    <property type="entry name" value="Response_reg"/>
    <property type="match status" value="2"/>
</dbReference>
<comment type="similarity">
    <text evidence="3">In the N-terminal section; belongs to the phytochrome family.</text>
</comment>
<dbReference type="Gene3D" id="1.10.287.130">
    <property type="match status" value="1"/>
</dbReference>
<dbReference type="InterPro" id="IPR036097">
    <property type="entry name" value="HisK_dim/P_sf"/>
</dbReference>
<evidence type="ECO:0000259" key="13">
    <source>
        <dbReference type="PROSITE" id="PS50046"/>
    </source>
</evidence>
<evidence type="ECO:0000313" key="18">
    <source>
        <dbReference type="EMBL" id="AFZ08770.1"/>
    </source>
</evidence>
<dbReference type="InterPro" id="IPR029016">
    <property type="entry name" value="GAF-like_dom_sf"/>
</dbReference>
<dbReference type="eggNOG" id="COG0745">
    <property type="taxonomic scope" value="Bacteria"/>
</dbReference>
<dbReference type="SUPFAM" id="SSF55785">
    <property type="entry name" value="PYP-like sensor domain (PAS domain)"/>
    <property type="match status" value="9"/>
</dbReference>
<feature type="domain" description="PAC" evidence="17">
    <location>
        <begin position="356"/>
        <end position="408"/>
    </location>
</feature>
<dbReference type="Pfam" id="PF00512">
    <property type="entry name" value="HisKA"/>
    <property type="match status" value="1"/>
</dbReference>
<feature type="domain" description="Response regulatory" evidence="15">
    <location>
        <begin position="15"/>
        <end position="137"/>
    </location>
</feature>
<dbReference type="InterPro" id="IPR000700">
    <property type="entry name" value="PAS-assoc_C"/>
</dbReference>
<evidence type="ECO:0000256" key="10">
    <source>
        <dbReference type="ARBA" id="ARBA00023012"/>
    </source>
</evidence>
<dbReference type="eggNOG" id="COG2202">
    <property type="taxonomic scope" value="Bacteria"/>
</dbReference>
<dbReference type="PROSITE" id="PS50113">
    <property type="entry name" value="PAC"/>
    <property type="match status" value="5"/>
</dbReference>
<keyword evidence="5 12" id="KW-0597">Phosphoprotein</keyword>
<evidence type="ECO:0000259" key="16">
    <source>
        <dbReference type="PROSITE" id="PS50112"/>
    </source>
</evidence>
<dbReference type="PATRIC" id="fig|179408.3.peg.5553"/>
<dbReference type="CDD" id="cd00082">
    <property type="entry name" value="HisKA"/>
    <property type="match status" value="1"/>
</dbReference>
<dbReference type="SMART" id="SM00388">
    <property type="entry name" value="HisKA"/>
    <property type="match status" value="1"/>
</dbReference>
<dbReference type="Pfam" id="PF13426">
    <property type="entry name" value="PAS_9"/>
    <property type="match status" value="2"/>
</dbReference>
<dbReference type="HOGENOM" id="CLU_000445_114_65_3"/>
<dbReference type="PROSITE" id="PS50046">
    <property type="entry name" value="PHYTOCHROME_2"/>
    <property type="match status" value="1"/>
</dbReference>
<dbReference type="eggNOG" id="COG2205">
    <property type="taxonomic scope" value="Bacteria"/>
</dbReference>
<dbReference type="InterPro" id="IPR000014">
    <property type="entry name" value="PAS"/>
</dbReference>
<dbReference type="Gene3D" id="3.30.450.20">
    <property type="entry name" value="PAS domain"/>
    <property type="match status" value="9"/>
</dbReference>
<dbReference type="Pfam" id="PF01590">
    <property type="entry name" value="GAF"/>
    <property type="match status" value="2"/>
</dbReference>
<dbReference type="EMBL" id="CP003614">
    <property type="protein sequence ID" value="AFZ08770.1"/>
    <property type="molecule type" value="Genomic_DNA"/>
</dbReference>
<evidence type="ECO:0000256" key="3">
    <source>
        <dbReference type="ARBA" id="ARBA00006402"/>
    </source>
</evidence>
<dbReference type="Gene3D" id="3.40.50.2300">
    <property type="match status" value="2"/>
</dbReference>
<protein>
    <recommendedName>
        <fullName evidence="4">histidine kinase</fullName>
        <ecNumber evidence="4">2.7.13.3</ecNumber>
    </recommendedName>
</protein>
<evidence type="ECO:0000259" key="14">
    <source>
        <dbReference type="PROSITE" id="PS50109"/>
    </source>
</evidence>
<dbReference type="InterPro" id="IPR013656">
    <property type="entry name" value="PAS_4"/>
</dbReference>
<dbReference type="PROSITE" id="PS50110">
    <property type="entry name" value="RESPONSE_REGULATORY"/>
    <property type="match status" value="2"/>
</dbReference>
<dbReference type="RefSeq" id="WP_015178010.1">
    <property type="nucleotide sequence ID" value="NC_019729.1"/>
</dbReference>
<evidence type="ECO:0000256" key="9">
    <source>
        <dbReference type="ARBA" id="ARBA00022840"/>
    </source>
</evidence>
<dbReference type="NCBIfam" id="TIGR00229">
    <property type="entry name" value="sensory_box"/>
    <property type="match status" value="8"/>
</dbReference>
<feature type="domain" description="PAC" evidence="17">
    <location>
        <begin position="971"/>
        <end position="1024"/>
    </location>
</feature>
<dbReference type="InterPro" id="IPR003661">
    <property type="entry name" value="HisK_dim/P_dom"/>
</dbReference>
<gene>
    <name evidence="18" type="ORF">Osc7112_4472</name>
</gene>
<dbReference type="InterPro" id="IPR001610">
    <property type="entry name" value="PAC"/>
</dbReference>
<dbReference type="SMART" id="SM00387">
    <property type="entry name" value="HATPase_c"/>
    <property type="match status" value="1"/>
</dbReference>
<feature type="modified residue" description="4-aspartylphosphate" evidence="12">
    <location>
        <position position="72"/>
    </location>
</feature>
<dbReference type="Pfam" id="PF08447">
    <property type="entry name" value="PAS_3"/>
    <property type="match status" value="4"/>
</dbReference>
<dbReference type="CDD" id="cd00130">
    <property type="entry name" value="PAS"/>
    <property type="match status" value="8"/>
</dbReference>
<feature type="domain" description="PAC" evidence="17">
    <location>
        <begin position="1391"/>
        <end position="1443"/>
    </location>
</feature>
<feature type="modified residue" description="4-aspartylphosphate" evidence="12">
    <location>
        <position position="1998"/>
    </location>
</feature>
<name>K9VNF8_9CYAN</name>
<dbReference type="InterPro" id="IPR036890">
    <property type="entry name" value="HATPase_C_sf"/>
</dbReference>
<dbReference type="SMART" id="SM00065">
    <property type="entry name" value="GAF"/>
    <property type="match status" value="2"/>
</dbReference>
<evidence type="ECO:0000256" key="8">
    <source>
        <dbReference type="ARBA" id="ARBA00022777"/>
    </source>
</evidence>
<feature type="domain" description="PAS" evidence="16">
    <location>
        <begin position="185"/>
        <end position="228"/>
    </location>
</feature>
<dbReference type="FunFam" id="1.10.287.130:FF:000038">
    <property type="entry name" value="Sensory transduction histidine kinase"/>
    <property type="match status" value="1"/>
</dbReference>
<dbReference type="Gene3D" id="3.30.450.40">
    <property type="match status" value="2"/>
</dbReference>
<dbReference type="GO" id="GO:0005886">
    <property type="term" value="C:plasma membrane"/>
    <property type="evidence" value="ECO:0007669"/>
    <property type="project" value="TreeGrafter"/>
</dbReference>
<dbReference type="OrthoDB" id="433983at2"/>
<feature type="domain" description="PAS" evidence="16">
    <location>
        <begin position="892"/>
        <end position="966"/>
    </location>
</feature>
<dbReference type="Gene3D" id="3.30.565.10">
    <property type="entry name" value="Histidine kinase-like ATPase, C-terminal domain"/>
    <property type="match status" value="1"/>
</dbReference>
<feature type="domain" description="PAS" evidence="16">
    <location>
        <begin position="1195"/>
        <end position="1267"/>
    </location>
</feature>
<feature type="domain" description="Response regulatory" evidence="15">
    <location>
        <begin position="1949"/>
        <end position="2065"/>
    </location>
</feature>
<dbReference type="InterPro" id="IPR003594">
    <property type="entry name" value="HATPase_dom"/>
</dbReference>
<dbReference type="KEGG" id="oni:Osc7112_4472"/>
<dbReference type="InterPro" id="IPR013655">
    <property type="entry name" value="PAS_fold_3"/>
</dbReference>
<feature type="domain" description="PAS" evidence="16">
    <location>
        <begin position="1320"/>
        <end position="1362"/>
    </location>
</feature>
<dbReference type="InterPro" id="IPR011006">
    <property type="entry name" value="CheY-like_superfamily"/>
</dbReference>
<proteinExistence type="inferred from homology"/>
<dbReference type="SUPFAM" id="SSF52172">
    <property type="entry name" value="CheY-like"/>
    <property type="match status" value="2"/>
</dbReference>
<dbReference type="PROSITE" id="PS50109">
    <property type="entry name" value="HIS_KIN"/>
    <property type="match status" value="1"/>
</dbReference>